<evidence type="ECO:0000313" key="1">
    <source>
        <dbReference type="EMBL" id="ADE76110.1"/>
    </source>
</evidence>
<dbReference type="EMBL" id="BT122752">
    <property type="protein sequence ID" value="ADE76110.1"/>
    <property type="molecule type" value="mRNA"/>
</dbReference>
<organism evidence="1">
    <name type="scientific">Picea sitchensis</name>
    <name type="common">Sitka spruce</name>
    <name type="synonym">Pinus sitchensis</name>
    <dbReference type="NCBI Taxonomy" id="3332"/>
    <lineage>
        <taxon>Eukaryota</taxon>
        <taxon>Viridiplantae</taxon>
        <taxon>Streptophyta</taxon>
        <taxon>Embryophyta</taxon>
        <taxon>Tracheophyta</taxon>
        <taxon>Spermatophyta</taxon>
        <taxon>Pinopsida</taxon>
        <taxon>Pinidae</taxon>
        <taxon>Conifers I</taxon>
        <taxon>Pinales</taxon>
        <taxon>Pinaceae</taxon>
        <taxon>Picea</taxon>
    </lineage>
</organism>
<dbReference type="AlphaFoldDB" id="D5A991"/>
<sequence length="128" mass="14482">MTEMWLKSFGVVEEGTSISHSHSWQKTTEKFNASSREMEKHQPAATAECTMEISATAECTMESSAKSDSTGSRNIKDNCCHDAATAECTMESSATAECTMESSAKSGRQLIYYRRHYRRPYYRRNIKD</sequence>
<protein>
    <submittedName>
        <fullName evidence="1">Uncharacterized protein</fullName>
    </submittedName>
</protein>
<accession>D5A991</accession>
<name>D5A991_PICSI</name>
<reference evidence="1" key="1">
    <citation type="submission" date="2010-04" db="EMBL/GenBank/DDBJ databases">
        <authorList>
            <person name="Reid K.E."/>
            <person name="Liao N."/>
            <person name="Chan S."/>
            <person name="Docking R."/>
            <person name="Taylor G."/>
            <person name="Moore R."/>
            <person name="Mayo M."/>
            <person name="Munro S."/>
            <person name="King J."/>
            <person name="Yanchuk A."/>
            <person name="Holt R."/>
            <person name="Jones S."/>
            <person name="Marra M."/>
            <person name="Ritland C.E."/>
            <person name="Ritland K."/>
            <person name="Bohlmann J."/>
        </authorList>
    </citation>
    <scope>NUCLEOTIDE SEQUENCE</scope>
    <source>
        <tissue evidence="1">Buds collected with no treatment. Collection October 2007</tissue>
    </source>
</reference>
<proteinExistence type="evidence at transcript level"/>